<evidence type="ECO:0000313" key="2">
    <source>
        <dbReference type="EMBL" id="KAL0196805.1"/>
    </source>
</evidence>
<accession>A0ABD0RH38</accession>
<feature type="non-terminal residue" evidence="2">
    <location>
        <position position="63"/>
    </location>
</feature>
<protein>
    <submittedName>
        <fullName evidence="2">Uncharacterized protein</fullName>
    </submittedName>
</protein>
<dbReference type="EMBL" id="JAMKFB020000003">
    <property type="protein sequence ID" value="KAL0196805.1"/>
    <property type="molecule type" value="Genomic_DNA"/>
</dbReference>
<proteinExistence type="predicted"/>
<dbReference type="AlphaFoldDB" id="A0ABD0RH38"/>
<feature type="compositionally biased region" description="Polar residues" evidence="1">
    <location>
        <begin position="1"/>
        <end position="22"/>
    </location>
</feature>
<evidence type="ECO:0000313" key="3">
    <source>
        <dbReference type="Proteomes" id="UP001529510"/>
    </source>
</evidence>
<comment type="caution">
    <text evidence="2">The sequence shown here is derived from an EMBL/GenBank/DDBJ whole genome shotgun (WGS) entry which is preliminary data.</text>
</comment>
<gene>
    <name evidence="2" type="ORF">M9458_005345</name>
</gene>
<feature type="non-terminal residue" evidence="2">
    <location>
        <position position="1"/>
    </location>
</feature>
<reference evidence="2 3" key="1">
    <citation type="submission" date="2024-05" db="EMBL/GenBank/DDBJ databases">
        <title>Genome sequencing and assembly of Indian major carp, Cirrhinus mrigala (Hamilton, 1822).</title>
        <authorList>
            <person name="Mohindra V."/>
            <person name="Chowdhury L.M."/>
            <person name="Lal K."/>
            <person name="Jena J.K."/>
        </authorList>
    </citation>
    <scope>NUCLEOTIDE SEQUENCE [LARGE SCALE GENOMIC DNA]</scope>
    <source>
        <strain evidence="2">CM1030</strain>
        <tissue evidence="2">Blood</tissue>
    </source>
</reference>
<keyword evidence="3" id="KW-1185">Reference proteome</keyword>
<evidence type="ECO:0000256" key="1">
    <source>
        <dbReference type="SAM" id="MobiDB-lite"/>
    </source>
</evidence>
<dbReference type="Proteomes" id="UP001529510">
    <property type="component" value="Unassembled WGS sequence"/>
</dbReference>
<name>A0ABD0RH38_CIRMR</name>
<feature type="region of interest" description="Disordered" evidence="1">
    <location>
        <begin position="1"/>
        <end position="24"/>
    </location>
</feature>
<sequence>GKWPRSRSTGLFGTTPQKTCGSEDSEWAKRSLAVAIQIKLGSWTDERRQQDPDTFTQTYETVI</sequence>
<organism evidence="2 3">
    <name type="scientific">Cirrhinus mrigala</name>
    <name type="common">Mrigala</name>
    <dbReference type="NCBI Taxonomy" id="683832"/>
    <lineage>
        <taxon>Eukaryota</taxon>
        <taxon>Metazoa</taxon>
        <taxon>Chordata</taxon>
        <taxon>Craniata</taxon>
        <taxon>Vertebrata</taxon>
        <taxon>Euteleostomi</taxon>
        <taxon>Actinopterygii</taxon>
        <taxon>Neopterygii</taxon>
        <taxon>Teleostei</taxon>
        <taxon>Ostariophysi</taxon>
        <taxon>Cypriniformes</taxon>
        <taxon>Cyprinidae</taxon>
        <taxon>Labeoninae</taxon>
        <taxon>Labeonini</taxon>
        <taxon>Cirrhinus</taxon>
    </lineage>
</organism>